<gene>
    <name evidence="3" type="ORF">GNZ05_19860</name>
</gene>
<feature type="transmembrane region" description="Helical" evidence="1">
    <location>
        <begin position="218"/>
        <end position="234"/>
    </location>
</feature>
<dbReference type="RefSeq" id="WP_155851329.1">
    <property type="nucleotide sequence ID" value="NZ_JBEQZW010000014.1"/>
</dbReference>
<keyword evidence="1" id="KW-0472">Membrane</keyword>
<dbReference type="GO" id="GO:0016020">
    <property type="term" value="C:membrane"/>
    <property type="evidence" value="ECO:0007669"/>
    <property type="project" value="TreeGrafter"/>
</dbReference>
<dbReference type="EMBL" id="WOET01000016">
    <property type="protein sequence ID" value="MUM74409.1"/>
    <property type="molecule type" value="Genomic_DNA"/>
</dbReference>
<dbReference type="InterPro" id="IPR050879">
    <property type="entry name" value="Acyltransferase_3"/>
</dbReference>
<dbReference type="PANTHER" id="PTHR23028">
    <property type="entry name" value="ACETYLTRANSFERASE"/>
    <property type="match status" value="1"/>
</dbReference>
<dbReference type="PANTHER" id="PTHR23028:SF53">
    <property type="entry name" value="ACYL_TRANSF_3 DOMAIN-CONTAINING PROTEIN"/>
    <property type="match status" value="1"/>
</dbReference>
<feature type="transmembrane region" description="Helical" evidence="1">
    <location>
        <begin position="193"/>
        <end position="211"/>
    </location>
</feature>
<evidence type="ECO:0000313" key="4">
    <source>
        <dbReference type="Proteomes" id="UP000490727"/>
    </source>
</evidence>
<evidence type="ECO:0000259" key="2">
    <source>
        <dbReference type="Pfam" id="PF01757"/>
    </source>
</evidence>
<proteinExistence type="predicted"/>
<reference evidence="3 4" key="1">
    <citation type="submission" date="2019-11" db="EMBL/GenBank/DDBJ databases">
        <title>Whole genome sequence analysis of environmental Escherichia coli from the feces of straw-necked ibis (Threskiornis spinicollis) nesting on inland wetlands.</title>
        <authorList>
            <person name="Wyrsch E.R."/>
            <person name="Roy Chowdhury P."/>
            <person name="Wallis L."/>
            <person name="Cummins M.L."/>
            <person name="Zingali T."/>
            <person name="Brandis K.J."/>
            <person name="Djordjevic S.P."/>
        </authorList>
    </citation>
    <scope>NUCLEOTIDE SEQUENCE [LARGE SCALE GENOMIC DNA]</scope>
    <source>
        <strain evidence="3 4">IBS12</strain>
    </source>
</reference>
<feature type="transmembrane region" description="Helical" evidence="1">
    <location>
        <begin position="240"/>
        <end position="257"/>
    </location>
</feature>
<name>A0AAJ3CXV5_ECOLX</name>
<feature type="transmembrane region" description="Helical" evidence="1">
    <location>
        <begin position="303"/>
        <end position="324"/>
    </location>
</feature>
<feature type="domain" description="Acyltransferase 3" evidence="2">
    <location>
        <begin position="10"/>
        <end position="321"/>
    </location>
</feature>
<dbReference type="Proteomes" id="UP000490727">
    <property type="component" value="Unassembled WGS sequence"/>
</dbReference>
<keyword evidence="1" id="KW-1133">Transmembrane helix</keyword>
<protein>
    <submittedName>
        <fullName evidence="3">Acyltransferase family protein</fullName>
    </submittedName>
</protein>
<feature type="transmembrane region" description="Helical" evidence="1">
    <location>
        <begin position="12"/>
        <end position="31"/>
    </location>
</feature>
<dbReference type="GO" id="GO:0016747">
    <property type="term" value="F:acyltransferase activity, transferring groups other than amino-acyl groups"/>
    <property type="evidence" value="ECO:0007669"/>
    <property type="project" value="InterPro"/>
</dbReference>
<accession>A0AAJ3CXV5</accession>
<feature type="transmembrane region" description="Helical" evidence="1">
    <location>
        <begin position="158"/>
        <end position="181"/>
    </location>
</feature>
<dbReference type="GO" id="GO:0009103">
    <property type="term" value="P:lipopolysaccharide biosynthetic process"/>
    <property type="evidence" value="ECO:0007669"/>
    <property type="project" value="TreeGrafter"/>
</dbReference>
<evidence type="ECO:0000313" key="3">
    <source>
        <dbReference type="EMBL" id="MUM74409.1"/>
    </source>
</evidence>
<feature type="transmembrane region" description="Helical" evidence="1">
    <location>
        <begin position="78"/>
        <end position="97"/>
    </location>
</feature>
<comment type="caution">
    <text evidence="3">The sequence shown here is derived from an EMBL/GenBank/DDBJ whole genome shotgun (WGS) entry which is preliminary data.</text>
</comment>
<keyword evidence="3" id="KW-0808">Transferase</keyword>
<sequence>MNSSKNKMDGITILRFFAAFYVFIFHINMRAPVDFGSHLNKTISNGAIGMSIFFMLSGFVLTYNYYDSQLLDYFKKRIARIYPAYLCCGIISFPFLFTDNLTSGQIISCLVLYLVCMQAWIYQSFSLWNFGGTWSVSVEMFFYSLFPYILKIINKDNLIFITLFAYGFSAVLVPISLIIGGPTVGSVYYATPIFRLPEFIVGICAAMYFINGKRINNITFYISVAMFFYATTLSDVNMDTNYLIIPTLALIICYLGNLEITKNILTSCLIYLGDISYSFYLMQLPLLMYLDRNPDTFLRTHGIASWILVFLLNLAMAMLCWHFIEKNSILRSLFLRKEARA</sequence>
<dbReference type="InterPro" id="IPR002656">
    <property type="entry name" value="Acyl_transf_3_dom"/>
</dbReference>
<keyword evidence="1" id="KW-0812">Transmembrane</keyword>
<keyword evidence="3" id="KW-0012">Acyltransferase</keyword>
<dbReference type="Pfam" id="PF01757">
    <property type="entry name" value="Acyl_transf_3"/>
    <property type="match status" value="1"/>
</dbReference>
<dbReference type="AlphaFoldDB" id="A0AAJ3CXV5"/>
<evidence type="ECO:0000256" key="1">
    <source>
        <dbReference type="SAM" id="Phobius"/>
    </source>
</evidence>
<feature type="transmembrane region" description="Helical" evidence="1">
    <location>
        <begin position="264"/>
        <end position="283"/>
    </location>
</feature>
<organism evidence="3 4">
    <name type="scientific">Escherichia coli</name>
    <dbReference type="NCBI Taxonomy" id="562"/>
    <lineage>
        <taxon>Bacteria</taxon>
        <taxon>Pseudomonadati</taxon>
        <taxon>Pseudomonadota</taxon>
        <taxon>Gammaproteobacteria</taxon>
        <taxon>Enterobacterales</taxon>
        <taxon>Enterobacteriaceae</taxon>
        <taxon>Escherichia</taxon>
    </lineage>
</organism>
<feature type="transmembrane region" description="Helical" evidence="1">
    <location>
        <begin position="127"/>
        <end position="146"/>
    </location>
</feature>
<feature type="transmembrane region" description="Helical" evidence="1">
    <location>
        <begin position="43"/>
        <end position="66"/>
    </location>
</feature>